<dbReference type="Proteomes" id="UP000249341">
    <property type="component" value="Unassembled WGS sequence"/>
</dbReference>
<evidence type="ECO:0000313" key="2">
    <source>
        <dbReference type="EMBL" id="RAK25701.1"/>
    </source>
</evidence>
<accession>A0A327YWU2</accession>
<name>A0A327YWU2_9ACTN</name>
<feature type="transmembrane region" description="Helical" evidence="1">
    <location>
        <begin position="171"/>
        <end position="191"/>
    </location>
</feature>
<feature type="transmembrane region" description="Helical" evidence="1">
    <location>
        <begin position="139"/>
        <end position="159"/>
    </location>
</feature>
<keyword evidence="1" id="KW-0472">Membrane</keyword>
<sequence length="255" mass="26943">MLKSLICGLTLAALLASAGSWLGWRFAGDLPTDVEMRSVVAPLGVEGELWRDDAIATWADERATPMPWIFGTEDAFGPGFVIFETTEAVTDLGPLFTHVREDGWRVGGDHTAVKEDLRLSAVVEGDGLVRVRIERAAPMAAIVLSILGWLAGAVIGGLLGRRRLSLKPTVFAAAGVLFLLPNTIVATAGLIADQIALNSTVGFPIIWNGLLNFGLCGCYLIGICLMVGVFFIDWRLPGPAAPAPLPPSGPESPSA</sequence>
<comment type="caution">
    <text evidence="2">The sequence shown here is derived from an EMBL/GenBank/DDBJ whole genome shotgun (WGS) entry which is preliminary data.</text>
</comment>
<gene>
    <name evidence="2" type="ORF">B0I29_13152</name>
</gene>
<keyword evidence="1" id="KW-0812">Transmembrane</keyword>
<protein>
    <submittedName>
        <fullName evidence="2">Uncharacterized protein</fullName>
    </submittedName>
</protein>
<reference evidence="2 3" key="1">
    <citation type="submission" date="2018-06" db="EMBL/GenBank/DDBJ databases">
        <title>Genomic Encyclopedia of Type Strains, Phase III (KMG-III): the genomes of soil and plant-associated and newly described type strains.</title>
        <authorList>
            <person name="Whitman W."/>
        </authorList>
    </citation>
    <scope>NUCLEOTIDE SEQUENCE [LARGE SCALE GENOMIC DNA]</scope>
    <source>
        <strain evidence="2 3">CGMCC 4.7090</strain>
    </source>
</reference>
<proteinExistence type="predicted"/>
<dbReference type="EMBL" id="QLMJ01000031">
    <property type="protein sequence ID" value="RAK25701.1"/>
    <property type="molecule type" value="Genomic_DNA"/>
</dbReference>
<keyword evidence="3" id="KW-1185">Reference proteome</keyword>
<evidence type="ECO:0000256" key="1">
    <source>
        <dbReference type="SAM" id="Phobius"/>
    </source>
</evidence>
<dbReference type="AlphaFoldDB" id="A0A327YWU2"/>
<evidence type="ECO:0000313" key="3">
    <source>
        <dbReference type="Proteomes" id="UP000249341"/>
    </source>
</evidence>
<feature type="transmembrane region" description="Helical" evidence="1">
    <location>
        <begin position="211"/>
        <end position="232"/>
    </location>
</feature>
<keyword evidence="1" id="KW-1133">Transmembrane helix</keyword>
<organism evidence="2 3">
    <name type="scientific">Actinoplanes lutulentus</name>
    <dbReference type="NCBI Taxonomy" id="1287878"/>
    <lineage>
        <taxon>Bacteria</taxon>
        <taxon>Bacillati</taxon>
        <taxon>Actinomycetota</taxon>
        <taxon>Actinomycetes</taxon>
        <taxon>Micromonosporales</taxon>
        <taxon>Micromonosporaceae</taxon>
        <taxon>Actinoplanes</taxon>
    </lineage>
</organism>